<dbReference type="Proteomes" id="UP000189059">
    <property type="component" value="Unassembled WGS sequence"/>
</dbReference>
<dbReference type="AlphaFoldDB" id="A0A1B2E620"/>
<evidence type="ECO:0000313" key="3">
    <source>
        <dbReference type="EMBL" id="ANY75425.1"/>
    </source>
</evidence>
<gene>
    <name evidence="4" type="ORF">BBD40_11340</name>
    <name evidence="3" type="ORF">BBD41_24210</name>
</gene>
<dbReference type="PANTHER" id="PTHR43477:SF1">
    <property type="entry name" value="DIHYDROANTICAPSIN 7-DEHYDROGENASE"/>
    <property type="match status" value="1"/>
</dbReference>
<evidence type="ECO:0000313" key="4">
    <source>
        <dbReference type="EMBL" id="OOC62404.1"/>
    </source>
</evidence>
<dbReference type="InterPro" id="IPR051122">
    <property type="entry name" value="SDR_DHRS6-like"/>
</dbReference>
<dbReference type="KEGG" id="pib:BBD41_24210"/>
<name>A0A1B2E620_9BACL</name>
<evidence type="ECO:0000313" key="5">
    <source>
        <dbReference type="Proteomes" id="UP000189059"/>
    </source>
</evidence>
<protein>
    <submittedName>
        <fullName evidence="3">Short chain dehydrogenase</fullName>
    </submittedName>
</protein>
<dbReference type="GO" id="GO:0016491">
    <property type="term" value="F:oxidoreductase activity"/>
    <property type="evidence" value="ECO:0007669"/>
    <property type="project" value="UniProtKB-KW"/>
</dbReference>
<dbReference type="NCBIfam" id="NF005754">
    <property type="entry name" value="PRK07578.1"/>
    <property type="match status" value="1"/>
</dbReference>
<sequence>MKILMVGASGTLGTAVRKELGQDHEIITAGRSGADITMDMSVPESIAGMYKAVGSVDAVVCTAGQAYFGPLHELTPELNEIAVMGKLKGQINLVLLGMDHVHDRGSFTLTTGIIMDSPIIGGVSSAMAGGAIKAFVQAAAIEMPRGIRINNVSPNVLEESMSTYGPYFPGFEPVPAGRAALAYRKSVEGAQTGQTYTVY</sequence>
<keyword evidence="2" id="KW-0560">Oxidoreductase</keyword>
<evidence type="ECO:0000256" key="2">
    <source>
        <dbReference type="ARBA" id="ARBA00023002"/>
    </source>
</evidence>
<proteinExistence type="inferred from homology"/>
<reference evidence="4 5" key="2">
    <citation type="submission" date="2016-12" db="EMBL/GenBank/DDBJ databases">
        <title>Genome sequencing and description of Paenibacillus sp. nov. from high altitude lake in the Indian Trans- Himalayas.</title>
        <authorList>
            <person name="Kiran S."/>
            <person name="Swarnkar M.K."/>
            <person name="Rana A."/>
            <person name="Tewari R."/>
            <person name="Gulati A."/>
        </authorList>
    </citation>
    <scope>NUCLEOTIDE SEQUENCE [LARGE SCALE GENOMIC DNA]</scope>
    <source>
        <strain evidence="4 5">IHBB 9951</strain>
    </source>
</reference>
<dbReference type="InterPro" id="IPR036291">
    <property type="entry name" value="NAD(P)-bd_dom_sf"/>
</dbReference>
<dbReference type="SUPFAM" id="SSF51735">
    <property type="entry name" value="NAD(P)-binding Rossmann-fold domains"/>
    <property type="match status" value="1"/>
</dbReference>
<organism evidence="3">
    <name type="scientific">Paenibacillus ihbetae</name>
    <dbReference type="NCBI Taxonomy" id="1870820"/>
    <lineage>
        <taxon>Bacteria</taxon>
        <taxon>Bacillati</taxon>
        <taxon>Bacillota</taxon>
        <taxon>Bacilli</taxon>
        <taxon>Bacillales</taxon>
        <taxon>Paenibacillaceae</taxon>
        <taxon>Paenibacillus</taxon>
    </lineage>
</organism>
<accession>A0A1B2E620</accession>
<keyword evidence="5" id="KW-1185">Reference proteome</keyword>
<dbReference type="InterPro" id="IPR002347">
    <property type="entry name" value="SDR_fam"/>
</dbReference>
<dbReference type="Pfam" id="PF13561">
    <property type="entry name" value="adh_short_C2"/>
    <property type="match status" value="1"/>
</dbReference>
<dbReference type="OrthoDB" id="9787486at2"/>
<dbReference type="EMBL" id="MRVI01000001">
    <property type="protein sequence ID" value="OOC62404.1"/>
    <property type="molecule type" value="Genomic_DNA"/>
</dbReference>
<evidence type="ECO:0000256" key="1">
    <source>
        <dbReference type="ARBA" id="ARBA00006484"/>
    </source>
</evidence>
<dbReference type="EMBL" id="CP016809">
    <property type="protein sequence ID" value="ANY75425.1"/>
    <property type="molecule type" value="Genomic_DNA"/>
</dbReference>
<reference evidence="3" key="1">
    <citation type="submission" date="2016-08" db="EMBL/GenBank/DDBJ databases">
        <title>Complete Genome Seqeunce of Paenibacillus sp. nov. IHBB 9852 from high altitute lake of Indian trans-Himalayas.</title>
        <authorList>
            <person name="Kiran S."/>
            <person name="Swarnkar M.K."/>
            <person name="Rana A."/>
            <person name="Tewari R."/>
            <person name="Gulati A."/>
        </authorList>
    </citation>
    <scope>NUCLEOTIDE SEQUENCE [LARGE SCALE GENOMIC DNA]</scope>
    <source>
        <strain evidence="3">IHBB 9852</strain>
    </source>
</reference>
<dbReference type="CDD" id="cd11731">
    <property type="entry name" value="Lin1944_like_SDR_c"/>
    <property type="match status" value="1"/>
</dbReference>
<comment type="similarity">
    <text evidence="1">Belongs to the short-chain dehydrogenases/reductases (SDR) family.</text>
</comment>
<dbReference type="PANTHER" id="PTHR43477">
    <property type="entry name" value="DIHYDROANTICAPSIN 7-DEHYDROGENASE"/>
    <property type="match status" value="1"/>
</dbReference>
<dbReference type="Gene3D" id="3.40.50.720">
    <property type="entry name" value="NAD(P)-binding Rossmann-like Domain"/>
    <property type="match status" value="1"/>
</dbReference>
<dbReference type="PRINTS" id="PR00081">
    <property type="entry name" value="GDHRDH"/>
</dbReference>
<dbReference type="RefSeq" id="WP_077567184.1">
    <property type="nucleotide sequence ID" value="NZ_CP016809.1"/>
</dbReference>